<keyword evidence="8 13" id="KW-0472">Membrane</keyword>
<keyword evidence="5 13" id="KW-0375">Hydrogen ion transport</keyword>
<dbReference type="HOGENOM" id="CLU_1459079_0_0_0"/>
<keyword evidence="18" id="KW-1185">Reference proteome</keyword>
<organism evidence="17 18">
    <name type="scientific">Desulfurispirillum indicum (strain ATCC BAA-1389 / DSM 22839 / S5)</name>
    <dbReference type="NCBI Taxonomy" id="653733"/>
    <lineage>
        <taxon>Bacteria</taxon>
        <taxon>Pseudomonadati</taxon>
        <taxon>Chrysiogenota</taxon>
        <taxon>Chrysiogenia</taxon>
        <taxon>Chrysiogenales</taxon>
        <taxon>Chrysiogenaceae</taxon>
        <taxon>Desulfurispirillum</taxon>
    </lineage>
</organism>
<comment type="subunit">
    <text evidence="13">F-type ATPases have 2 components, F(1) - the catalytic core - and F(0) - the membrane proton channel. F(1) has five subunits: alpha(3), beta(3), gamma(1), delta(1), epsilon(1). F(0) has three main subunits: a(1), b(2) and c(10-14). The alpha and beta chains form an alternating ring which encloses part of the gamma chain. F(1) is attached to F(0) by a central stalk formed by the gamma and epsilon chains, while a peripheral stalk is formed by the delta and b chains.</text>
</comment>
<comment type="subcellular location">
    <subcellularLocation>
        <location evidence="13">Cell inner membrane</location>
        <topology evidence="13">Single-pass membrane protein</topology>
    </subcellularLocation>
    <subcellularLocation>
        <location evidence="12">Endomembrane system</location>
        <topology evidence="12">Single-pass membrane protein</topology>
    </subcellularLocation>
</comment>
<dbReference type="GO" id="GO:0046933">
    <property type="term" value="F:proton-transporting ATP synthase activity, rotational mechanism"/>
    <property type="evidence" value="ECO:0007669"/>
    <property type="project" value="UniProtKB-UniRule"/>
</dbReference>
<evidence type="ECO:0000256" key="2">
    <source>
        <dbReference type="ARBA" id="ARBA00022448"/>
    </source>
</evidence>
<evidence type="ECO:0000256" key="10">
    <source>
        <dbReference type="ARBA" id="ARBA00025198"/>
    </source>
</evidence>
<evidence type="ECO:0000256" key="12">
    <source>
        <dbReference type="ARBA" id="ARBA00037847"/>
    </source>
</evidence>
<keyword evidence="6 13" id="KW-1133">Transmembrane helix</keyword>
<evidence type="ECO:0000256" key="8">
    <source>
        <dbReference type="ARBA" id="ARBA00023136"/>
    </source>
</evidence>
<evidence type="ECO:0000256" key="16">
    <source>
        <dbReference type="SAM" id="SignalP"/>
    </source>
</evidence>
<evidence type="ECO:0000256" key="3">
    <source>
        <dbReference type="ARBA" id="ARBA00022547"/>
    </source>
</evidence>
<keyword evidence="3 13" id="KW-0138">CF(0)</keyword>
<dbReference type="InterPro" id="IPR050059">
    <property type="entry name" value="ATP_synthase_B_chain"/>
</dbReference>
<keyword evidence="4 13" id="KW-0812">Transmembrane</keyword>
<evidence type="ECO:0000313" key="17">
    <source>
        <dbReference type="EMBL" id="ADU66965.1"/>
    </source>
</evidence>
<dbReference type="KEGG" id="din:Selin_2245"/>
<evidence type="ECO:0000256" key="5">
    <source>
        <dbReference type="ARBA" id="ARBA00022781"/>
    </source>
</evidence>
<feature type="chain" id="PRO_5003214227" description="ATP synthase subunit b" evidence="16">
    <location>
        <begin position="23"/>
        <end position="185"/>
    </location>
</feature>
<accession>E6W3T4</accession>
<dbReference type="RefSeq" id="WP_013506841.1">
    <property type="nucleotide sequence ID" value="NC_014836.1"/>
</dbReference>
<dbReference type="PANTHER" id="PTHR33445:SF2">
    <property type="entry name" value="ATP SYNTHASE SUBUNIT B', CHLOROPLASTIC"/>
    <property type="match status" value="1"/>
</dbReference>
<reference evidence="17 18" key="1">
    <citation type="submission" date="2010-12" db="EMBL/GenBank/DDBJ databases">
        <title>Complete sequence of Desulfurispirillum indicum S5.</title>
        <authorList>
            <consortium name="US DOE Joint Genome Institute"/>
            <person name="Lucas S."/>
            <person name="Copeland A."/>
            <person name="Lapidus A."/>
            <person name="Cheng J.-F."/>
            <person name="Goodwin L."/>
            <person name="Pitluck S."/>
            <person name="Chertkov O."/>
            <person name="Held B."/>
            <person name="Detter J.C."/>
            <person name="Han C."/>
            <person name="Tapia R."/>
            <person name="Land M."/>
            <person name="Hauser L."/>
            <person name="Kyrpides N."/>
            <person name="Ivanova N."/>
            <person name="Mikhailova N."/>
            <person name="Haggblom M."/>
            <person name="Rauschenbach I."/>
            <person name="Bini E."/>
            <person name="Woyke T."/>
        </authorList>
    </citation>
    <scope>NUCLEOTIDE SEQUENCE [LARGE SCALE GENOMIC DNA]</scope>
    <source>
        <strain evidence="18">ATCC BAA-1389 / DSM 22839 / S5</strain>
    </source>
</reference>
<dbReference type="GO" id="GO:0045259">
    <property type="term" value="C:proton-transporting ATP synthase complex"/>
    <property type="evidence" value="ECO:0007669"/>
    <property type="project" value="UniProtKB-KW"/>
</dbReference>
<dbReference type="InParanoid" id="E6W3T4"/>
<evidence type="ECO:0000256" key="11">
    <source>
        <dbReference type="ARBA" id="ARBA00025614"/>
    </source>
</evidence>
<keyword evidence="16" id="KW-0732">Signal</keyword>
<evidence type="ECO:0000256" key="6">
    <source>
        <dbReference type="ARBA" id="ARBA00022989"/>
    </source>
</evidence>
<feature type="transmembrane region" description="Helical" evidence="13">
    <location>
        <begin position="32"/>
        <end position="50"/>
    </location>
</feature>
<evidence type="ECO:0000256" key="1">
    <source>
        <dbReference type="ARBA" id="ARBA00005513"/>
    </source>
</evidence>
<keyword evidence="9 13" id="KW-0066">ATP synthesis</keyword>
<proteinExistence type="inferred from homology"/>
<evidence type="ECO:0000256" key="15">
    <source>
        <dbReference type="SAM" id="Coils"/>
    </source>
</evidence>
<dbReference type="Pfam" id="PF00430">
    <property type="entry name" value="ATP-synt_B"/>
    <property type="match status" value="1"/>
</dbReference>
<dbReference type="HAMAP" id="MF_01398">
    <property type="entry name" value="ATP_synth_b_bprime"/>
    <property type="match status" value="1"/>
</dbReference>
<dbReference type="OrthoDB" id="9937772at2"/>
<comment type="function">
    <text evidence="11">Component of the F(0) channel, it forms part of the peripheral stalk, linking F(1) to F(0). The b'-subunit is a diverged and duplicated form of b found in plants and photosynthetic bacteria.</text>
</comment>
<keyword evidence="2 13" id="KW-0813">Transport</keyword>
<dbReference type="GO" id="GO:0012505">
    <property type="term" value="C:endomembrane system"/>
    <property type="evidence" value="ECO:0007669"/>
    <property type="project" value="UniProtKB-SubCell"/>
</dbReference>
<feature type="coiled-coil region" evidence="15">
    <location>
        <begin position="62"/>
        <end position="103"/>
    </location>
</feature>
<dbReference type="InterPro" id="IPR002146">
    <property type="entry name" value="ATP_synth_b/b'su_bac/chlpt"/>
</dbReference>
<evidence type="ECO:0000256" key="4">
    <source>
        <dbReference type="ARBA" id="ARBA00022692"/>
    </source>
</evidence>
<comment type="function">
    <text evidence="10 13">F(1)F(0) ATP synthase produces ATP from ADP in the presence of a proton or sodium gradient. F-type ATPases consist of two structural domains, F(1) containing the extramembraneous catalytic core and F(0) containing the membrane proton channel, linked together by a central stalk and a peripheral stalk. During catalysis, ATP synthesis in the catalytic domain of F(1) is coupled via a rotary mechanism of the central stalk subunits to proton translocation.</text>
</comment>
<dbReference type="EMBL" id="CP002432">
    <property type="protein sequence ID" value="ADU66965.1"/>
    <property type="molecule type" value="Genomic_DNA"/>
</dbReference>
<sequence length="185" mass="21035">MNRRLCALLGPILILIPTMVQAAEGYPTFSSMFPKAFNFFLLAALLYFILKKYVIAFFKGRTERIESELSAARKAQEEAQRKAAEYEEKYRTVTDELAKLKETMRISALDEKEKILAESKEMADKMVANAKSAIEIEFAKAQAEIRELVLESAFTVARDKLKDTMDSAKNEELVKEYVSGIRGMK</sequence>
<dbReference type="GO" id="GO:0046961">
    <property type="term" value="F:proton-transporting ATPase activity, rotational mechanism"/>
    <property type="evidence" value="ECO:0007669"/>
    <property type="project" value="TreeGrafter"/>
</dbReference>
<evidence type="ECO:0000256" key="14">
    <source>
        <dbReference type="RuleBase" id="RU003848"/>
    </source>
</evidence>
<keyword evidence="13" id="KW-0997">Cell inner membrane</keyword>
<gene>
    <name evidence="13" type="primary">atpF</name>
    <name evidence="17" type="ordered locus">Selin_2245</name>
</gene>
<evidence type="ECO:0000256" key="9">
    <source>
        <dbReference type="ARBA" id="ARBA00023310"/>
    </source>
</evidence>
<dbReference type="GO" id="GO:0005886">
    <property type="term" value="C:plasma membrane"/>
    <property type="evidence" value="ECO:0007669"/>
    <property type="project" value="UniProtKB-SubCell"/>
</dbReference>
<evidence type="ECO:0000256" key="7">
    <source>
        <dbReference type="ARBA" id="ARBA00023065"/>
    </source>
</evidence>
<keyword evidence="7 13" id="KW-0406">Ion transport</keyword>
<dbReference type="PANTHER" id="PTHR33445">
    <property type="entry name" value="ATP SYNTHASE SUBUNIT B', CHLOROPLASTIC"/>
    <property type="match status" value="1"/>
</dbReference>
<protein>
    <recommendedName>
        <fullName evidence="13">ATP synthase subunit b</fullName>
    </recommendedName>
    <alternativeName>
        <fullName evidence="13">ATP synthase F(0) sector subunit b</fullName>
    </alternativeName>
    <alternativeName>
        <fullName evidence="13">ATPase subunit I</fullName>
    </alternativeName>
    <alternativeName>
        <fullName evidence="13">F-type ATPase subunit b</fullName>
        <shortName evidence="13">F-ATPase subunit b</shortName>
    </alternativeName>
</protein>
<evidence type="ECO:0000256" key="13">
    <source>
        <dbReference type="HAMAP-Rule" id="MF_01398"/>
    </source>
</evidence>
<dbReference type="STRING" id="653733.Selin_2245"/>
<keyword evidence="15" id="KW-0175">Coiled coil</keyword>
<dbReference type="eggNOG" id="COG0711">
    <property type="taxonomic scope" value="Bacteria"/>
</dbReference>
<feature type="signal peptide" evidence="16">
    <location>
        <begin position="1"/>
        <end position="22"/>
    </location>
</feature>
<name>E6W3T4_DESIS</name>
<evidence type="ECO:0000313" key="18">
    <source>
        <dbReference type="Proteomes" id="UP000002572"/>
    </source>
</evidence>
<comment type="similarity">
    <text evidence="1 13 14">Belongs to the ATPase B chain family.</text>
</comment>
<keyword evidence="13" id="KW-1003">Cell membrane</keyword>
<dbReference type="CDD" id="cd06503">
    <property type="entry name" value="ATP-synt_Fo_b"/>
    <property type="match status" value="1"/>
</dbReference>
<dbReference type="AlphaFoldDB" id="E6W3T4"/>
<dbReference type="Proteomes" id="UP000002572">
    <property type="component" value="Chromosome"/>
</dbReference>